<reference evidence="2 3" key="1">
    <citation type="submission" date="2017-06" db="EMBL/GenBank/DDBJ databases">
        <title>Neisseria chenwenguii sp. nov., isolated from the intestinal contents of Tibetan Plateau Pika in Yushu, Qinghai Province, China.</title>
        <authorList>
            <person name="Zhang G."/>
        </authorList>
    </citation>
    <scope>NUCLEOTIDE SEQUENCE [LARGE SCALE GENOMIC DNA]</scope>
    <source>
        <strain evidence="2 3">10023</strain>
    </source>
</reference>
<feature type="domain" description="HPP transmembrane region" evidence="1">
    <location>
        <begin position="17"/>
        <end position="166"/>
    </location>
</feature>
<dbReference type="RefSeq" id="WP_089036691.1">
    <property type="nucleotide sequence ID" value="NZ_CP022278.1"/>
</dbReference>
<dbReference type="PANTHER" id="PTHR33741">
    <property type="entry name" value="TRANSMEMBRANE PROTEIN DDB_G0269096-RELATED"/>
    <property type="match status" value="1"/>
</dbReference>
<evidence type="ECO:0000259" key="1">
    <source>
        <dbReference type="Pfam" id="PF04982"/>
    </source>
</evidence>
<dbReference type="Proteomes" id="UP000198238">
    <property type="component" value="Chromosome"/>
</dbReference>
<keyword evidence="3" id="KW-1185">Reference proteome</keyword>
<evidence type="ECO:0000313" key="3">
    <source>
        <dbReference type="Proteomes" id="UP000198238"/>
    </source>
</evidence>
<gene>
    <name evidence="2" type="ORF">BG910_09900</name>
</gene>
<organism evidence="2 3">
    <name type="scientific">Neisseria chenwenguii</name>
    <dbReference type="NCBI Taxonomy" id="1853278"/>
    <lineage>
        <taxon>Bacteria</taxon>
        <taxon>Pseudomonadati</taxon>
        <taxon>Pseudomonadota</taxon>
        <taxon>Betaproteobacteria</taxon>
        <taxon>Neisseriales</taxon>
        <taxon>Neisseriaceae</taxon>
        <taxon>Neisseria</taxon>
    </lineage>
</organism>
<evidence type="ECO:0000313" key="2">
    <source>
        <dbReference type="EMBL" id="ASK27999.1"/>
    </source>
</evidence>
<accession>A0A220S3B7</accession>
<dbReference type="OrthoDB" id="9811720at2"/>
<sequence>MNFLHAWCTAADPRPARLPAKNIALAWFGGFLATAAFAGTGDAANLPLVLGSFGASCLLVFAYPASPFSQPRNVVGGHFTATLTGLIVMALFGVHWWSMAIGVGTAVALMLLLRVPHPPAGSNPLIVMLGGVGWDFLFTPTLFGSLILVAVALFYNNRGGKERRYPLYW</sequence>
<dbReference type="InterPro" id="IPR007065">
    <property type="entry name" value="HPP"/>
</dbReference>
<dbReference type="KEGG" id="nei:BG910_09900"/>
<proteinExistence type="predicted"/>
<protein>
    <submittedName>
        <fullName evidence="2">HPP family protein</fullName>
    </submittedName>
</protein>
<name>A0A220S3B7_9NEIS</name>
<dbReference type="PANTHER" id="PTHR33741:SF5">
    <property type="entry name" value="TRANSMEMBRANE PROTEIN DDB_G0269096-RELATED"/>
    <property type="match status" value="1"/>
</dbReference>
<dbReference type="EMBL" id="CP022278">
    <property type="protein sequence ID" value="ASK27999.1"/>
    <property type="molecule type" value="Genomic_DNA"/>
</dbReference>
<dbReference type="AlphaFoldDB" id="A0A220S3B7"/>
<dbReference type="InterPro" id="IPR058581">
    <property type="entry name" value="TM_HPP"/>
</dbReference>
<dbReference type="Pfam" id="PF04982">
    <property type="entry name" value="TM_HPP"/>
    <property type="match status" value="1"/>
</dbReference>